<reference evidence="2 3" key="1">
    <citation type="submission" date="2019-05" db="EMBL/GenBank/DDBJ databases">
        <title>Another draft genome of Portunus trituberculatus and its Hox gene families provides insights of decapod evolution.</title>
        <authorList>
            <person name="Jeong J.-H."/>
            <person name="Song I."/>
            <person name="Kim S."/>
            <person name="Choi T."/>
            <person name="Kim D."/>
            <person name="Ryu S."/>
            <person name="Kim W."/>
        </authorList>
    </citation>
    <scope>NUCLEOTIDE SEQUENCE [LARGE SCALE GENOMIC DNA]</scope>
    <source>
        <tissue evidence="2">Muscle</tissue>
    </source>
</reference>
<sequence length="81" mass="9113">MTNLDYVAPQQSTWRPSDVPPPSPPRFQSITPQLPTHNPALKPHLTRSHSMPSLKSCIILLLVFSLPHTTRLMFVKTPTTN</sequence>
<dbReference type="Proteomes" id="UP000324222">
    <property type="component" value="Unassembled WGS sequence"/>
</dbReference>
<dbReference type="AlphaFoldDB" id="A0A5B7HPP7"/>
<keyword evidence="3" id="KW-1185">Reference proteome</keyword>
<comment type="caution">
    <text evidence="2">The sequence shown here is derived from an EMBL/GenBank/DDBJ whole genome shotgun (WGS) entry which is preliminary data.</text>
</comment>
<dbReference type="EMBL" id="VSRR010033229">
    <property type="protein sequence ID" value="MPC71625.1"/>
    <property type="molecule type" value="Genomic_DNA"/>
</dbReference>
<organism evidence="2 3">
    <name type="scientific">Portunus trituberculatus</name>
    <name type="common">Swimming crab</name>
    <name type="synonym">Neptunus trituberculatus</name>
    <dbReference type="NCBI Taxonomy" id="210409"/>
    <lineage>
        <taxon>Eukaryota</taxon>
        <taxon>Metazoa</taxon>
        <taxon>Ecdysozoa</taxon>
        <taxon>Arthropoda</taxon>
        <taxon>Crustacea</taxon>
        <taxon>Multicrustacea</taxon>
        <taxon>Malacostraca</taxon>
        <taxon>Eumalacostraca</taxon>
        <taxon>Eucarida</taxon>
        <taxon>Decapoda</taxon>
        <taxon>Pleocyemata</taxon>
        <taxon>Brachyura</taxon>
        <taxon>Eubrachyura</taxon>
        <taxon>Portunoidea</taxon>
        <taxon>Portunidae</taxon>
        <taxon>Portuninae</taxon>
        <taxon>Portunus</taxon>
    </lineage>
</organism>
<name>A0A5B7HPP7_PORTR</name>
<protein>
    <submittedName>
        <fullName evidence="2">Uncharacterized protein</fullName>
    </submittedName>
</protein>
<feature type="compositionally biased region" description="Polar residues" evidence="1">
    <location>
        <begin position="1"/>
        <end position="15"/>
    </location>
</feature>
<evidence type="ECO:0000313" key="3">
    <source>
        <dbReference type="Proteomes" id="UP000324222"/>
    </source>
</evidence>
<gene>
    <name evidence="2" type="ORF">E2C01_065909</name>
</gene>
<feature type="region of interest" description="Disordered" evidence="1">
    <location>
        <begin position="1"/>
        <end position="47"/>
    </location>
</feature>
<evidence type="ECO:0000256" key="1">
    <source>
        <dbReference type="SAM" id="MobiDB-lite"/>
    </source>
</evidence>
<proteinExistence type="predicted"/>
<evidence type="ECO:0000313" key="2">
    <source>
        <dbReference type="EMBL" id="MPC71625.1"/>
    </source>
</evidence>
<accession>A0A5B7HPP7</accession>